<dbReference type="Proteomes" id="UP001519343">
    <property type="component" value="Unassembled WGS sequence"/>
</dbReference>
<evidence type="ECO:0000313" key="3">
    <source>
        <dbReference type="Proteomes" id="UP001519343"/>
    </source>
</evidence>
<dbReference type="InterPro" id="IPR011834">
    <property type="entry name" value="Agluc_phsphrylas"/>
</dbReference>
<protein>
    <submittedName>
        <fullName evidence="2">Starch phosphorylase</fullName>
        <ecNumber evidence="2">2.4.1.1</ecNumber>
    </submittedName>
</protein>
<keyword evidence="2" id="KW-0808">Transferase</keyword>
<keyword evidence="2" id="KW-0328">Glycosyltransferase</keyword>
<accession>A0ABS4GUL3</accession>
<dbReference type="InterPro" id="IPR052182">
    <property type="entry name" value="Glycogen/Maltodextrin_Phosph"/>
</dbReference>
<evidence type="ECO:0000313" key="2">
    <source>
        <dbReference type="EMBL" id="MBP1933958.1"/>
    </source>
</evidence>
<dbReference type="SUPFAM" id="SSF53756">
    <property type="entry name" value="UDP-Glycosyltransferase/glycogen phosphorylase"/>
    <property type="match status" value="1"/>
</dbReference>
<keyword evidence="3" id="KW-1185">Reference proteome</keyword>
<dbReference type="PANTHER" id="PTHR42655">
    <property type="entry name" value="GLYCOGEN PHOSPHORYLASE"/>
    <property type="match status" value="1"/>
</dbReference>
<dbReference type="RefSeq" id="WP_209811973.1">
    <property type="nucleotide sequence ID" value="NZ_JAGGKT010000015.1"/>
</dbReference>
<dbReference type="EMBL" id="JAGGKT010000015">
    <property type="protein sequence ID" value="MBP1933958.1"/>
    <property type="molecule type" value="Genomic_DNA"/>
</dbReference>
<reference evidence="2 3" key="1">
    <citation type="submission" date="2021-03" db="EMBL/GenBank/DDBJ databases">
        <title>Genomic Encyclopedia of Type Strains, Phase IV (KMG-IV): sequencing the most valuable type-strain genomes for metagenomic binning, comparative biology and taxonomic classification.</title>
        <authorList>
            <person name="Goeker M."/>
        </authorList>
    </citation>
    <scope>NUCLEOTIDE SEQUENCE [LARGE SCALE GENOMIC DNA]</scope>
    <source>
        <strain evidence="2 3">DSM 24738</strain>
    </source>
</reference>
<dbReference type="InterPro" id="IPR000811">
    <property type="entry name" value="Glyco_trans_35"/>
</dbReference>
<comment type="caution">
    <text evidence="2">The sequence shown here is derived from an EMBL/GenBank/DDBJ whole genome shotgun (WGS) entry which is preliminary data.</text>
</comment>
<comment type="similarity">
    <text evidence="1">Belongs to the glycogen phosphorylase family.</text>
</comment>
<dbReference type="Pfam" id="PF00343">
    <property type="entry name" value="Phosphorylase"/>
    <property type="match status" value="1"/>
</dbReference>
<dbReference type="PIRSF" id="PIRSF000460">
    <property type="entry name" value="Pprylas_GlgP"/>
    <property type="match status" value="1"/>
</dbReference>
<dbReference type="NCBIfam" id="TIGR02094">
    <property type="entry name" value="more_P_ylases"/>
    <property type="match status" value="1"/>
</dbReference>
<dbReference type="Gene3D" id="3.40.50.2000">
    <property type="entry name" value="Glycogen Phosphorylase B"/>
    <property type="match status" value="3"/>
</dbReference>
<dbReference type="EC" id="2.4.1.1" evidence="2"/>
<proteinExistence type="inferred from homology"/>
<sequence length="743" mass="83971">MEAKIAYFSAEFGIDSSLPIYSGGLGVLAGDHIKAANDLKIPLVGVGIFYRRGYFEQRILSDGTQQAHYPLLDPEQLPLQRARDNQGKRLEVVVPIANRQVFLHVWVTHVGMIPVYLLDADHERNREADRRLTDALYGGNEETRISQEIILGIGGVRALRKIGFAPDVWHMNEGHSAFLNLERIREYSAAGISFETALEAVKASTIFTTHTPVPAGHDHFSFEVMDRFFGDYYWQLGTSRETILSLGRIGNRFNLTRLAVQTSSKVNGVSKLHAEVTKQLFHHWTPHIPAQHIPVEAITNGVHTMTWLAPELKALFDRYLDVRWSKQVADVRIWRKVLAIPDQELWQAHQAAKKRMLAALGLPAELQDMLVIGFARRFATYKRALLVFRDLERIRKLVQHTDRPVCFIFAGKAHPADRPGQEILRKIVQWSQSPEFAGRIFFVENYQMEIAKHLVQGVDVWLNTPIKPMEASGTSGQKSGINGVLNCSILDGWWIEGYNGRNGWAIEGEGLYQEQDCQDEADSRSLYQMLEEQIIPLFYAREKAIPVQWVSMMKESIRSLTPVFSTSCMVSEYWAKLYIPAAIRGRRFVENGLEVAARVAVYKQFIRENWKHVRVDEINLKGAGQTGAQVQLSTAEAGLGLAAESIVQAVVRLGPVWCQDVRVEAVGSDGQGGVWKQELQHIKEMESGLHLFAGTYHGSQEKWIEDHANIRVIPISPDFSHDFEMELAIWGLAIGWLTRKVNG</sequence>
<gene>
    <name evidence="2" type="ORF">J2Z37_003975</name>
</gene>
<dbReference type="GO" id="GO:0004645">
    <property type="term" value="F:1,4-alpha-oligoglucan phosphorylase activity"/>
    <property type="evidence" value="ECO:0007669"/>
    <property type="project" value="UniProtKB-EC"/>
</dbReference>
<dbReference type="PANTHER" id="PTHR42655:SF1">
    <property type="entry name" value="GLYCOGEN PHOSPHORYLASE"/>
    <property type="match status" value="1"/>
</dbReference>
<name>A0ABS4GUL3_9BACL</name>
<organism evidence="2 3">
    <name type="scientific">Ammoniphilus resinae</name>
    <dbReference type="NCBI Taxonomy" id="861532"/>
    <lineage>
        <taxon>Bacteria</taxon>
        <taxon>Bacillati</taxon>
        <taxon>Bacillota</taxon>
        <taxon>Bacilli</taxon>
        <taxon>Bacillales</taxon>
        <taxon>Paenibacillaceae</taxon>
        <taxon>Aneurinibacillus group</taxon>
        <taxon>Ammoniphilus</taxon>
    </lineage>
</organism>
<evidence type="ECO:0000256" key="1">
    <source>
        <dbReference type="ARBA" id="ARBA00006047"/>
    </source>
</evidence>